<gene>
    <name evidence="1" type="ORF">R3P38DRAFT_2772273</name>
</gene>
<reference evidence="1 2" key="1">
    <citation type="journal article" date="2024" name="J Genomics">
        <title>Draft genome sequencing and assembly of Favolaschia claudopus CIRM-BRFM 2984 isolated from oak limbs.</title>
        <authorList>
            <person name="Navarro D."/>
            <person name="Drula E."/>
            <person name="Chaduli D."/>
            <person name="Cazenave R."/>
            <person name="Ahrendt S."/>
            <person name="Wang J."/>
            <person name="Lipzen A."/>
            <person name="Daum C."/>
            <person name="Barry K."/>
            <person name="Grigoriev I.V."/>
            <person name="Favel A."/>
            <person name="Rosso M.N."/>
            <person name="Martin F."/>
        </authorList>
    </citation>
    <scope>NUCLEOTIDE SEQUENCE [LARGE SCALE GENOMIC DNA]</scope>
    <source>
        <strain evidence="1 2">CIRM-BRFM 2984</strain>
    </source>
</reference>
<accession>A0AAW0C6J3</accession>
<comment type="caution">
    <text evidence="1">The sequence shown here is derived from an EMBL/GenBank/DDBJ whole genome shotgun (WGS) entry which is preliminary data.</text>
</comment>
<protein>
    <submittedName>
        <fullName evidence="1">Uncharacterized protein</fullName>
    </submittedName>
</protein>
<sequence length="284" mass="30054">MHILHSNGLPNTRQMKWVVNVPKKQVFIKFFIDTSNLVEAICPNVLRCRRASRFIHPFRITILQNPGSPRKSRLPCRIASMAIGEGATERGEGDGMARSHHAVGPAASESTTQWASAASGKLRAAVGVWGGKPQPSGPAPATQIPSSIQSQHSISHILLLQRNSQENCHFHRAAGPRSGAPQISVKMVKSGCEFRWENTHQEGEFSNFADCREGGGDDKWVLEPGVCTAAAGSTAAAAATTGSAAATTGSATELRLACVSSPERKYGFGLVEAAGCGNCGIEGI</sequence>
<evidence type="ECO:0000313" key="1">
    <source>
        <dbReference type="EMBL" id="KAK7034172.1"/>
    </source>
</evidence>
<organism evidence="1 2">
    <name type="scientific">Favolaschia claudopus</name>
    <dbReference type="NCBI Taxonomy" id="2862362"/>
    <lineage>
        <taxon>Eukaryota</taxon>
        <taxon>Fungi</taxon>
        <taxon>Dikarya</taxon>
        <taxon>Basidiomycota</taxon>
        <taxon>Agaricomycotina</taxon>
        <taxon>Agaricomycetes</taxon>
        <taxon>Agaricomycetidae</taxon>
        <taxon>Agaricales</taxon>
        <taxon>Marasmiineae</taxon>
        <taxon>Mycenaceae</taxon>
        <taxon>Favolaschia</taxon>
    </lineage>
</organism>
<dbReference type="Proteomes" id="UP001362999">
    <property type="component" value="Unassembled WGS sequence"/>
</dbReference>
<name>A0AAW0C6J3_9AGAR</name>
<dbReference type="EMBL" id="JAWWNJ010000021">
    <property type="protein sequence ID" value="KAK7034172.1"/>
    <property type="molecule type" value="Genomic_DNA"/>
</dbReference>
<proteinExistence type="predicted"/>
<keyword evidence="2" id="KW-1185">Reference proteome</keyword>
<dbReference type="AlphaFoldDB" id="A0AAW0C6J3"/>
<evidence type="ECO:0000313" key="2">
    <source>
        <dbReference type="Proteomes" id="UP001362999"/>
    </source>
</evidence>